<evidence type="ECO:0000313" key="2">
    <source>
        <dbReference type="EMBL" id="KAG5576939.1"/>
    </source>
</evidence>
<sequence>MDKLKEKSELGDFCAQFGLPDPSAKSSNKSRYYKSSRTEGSNNDYESDSDSDIELLDLSDNDKNCDSPCTTAKGLLAAVKMMKCINFNHNLKISISIQSLLIM</sequence>
<dbReference type="AlphaFoldDB" id="A0A9J5WLZ2"/>
<dbReference type="EMBL" id="JACXVP010000011">
    <property type="protein sequence ID" value="KAG5576939.1"/>
    <property type="molecule type" value="Genomic_DNA"/>
</dbReference>
<organism evidence="2 3">
    <name type="scientific">Solanum commersonii</name>
    <name type="common">Commerson's wild potato</name>
    <name type="synonym">Commerson's nightshade</name>
    <dbReference type="NCBI Taxonomy" id="4109"/>
    <lineage>
        <taxon>Eukaryota</taxon>
        <taxon>Viridiplantae</taxon>
        <taxon>Streptophyta</taxon>
        <taxon>Embryophyta</taxon>
        <taxon>Tracheophyta</taxon>
        <taxon>Spermatophyta</taxon>
        <taxon>Magnoliopsida</taxon>
        <taxon>eudicotyledons</taxon>
        <taxon>Gunneridae</taxon>
        <taxon>Pentapetalae</taxon>
        <taxon>asterids</taxon>
        <taxon>lamiids</taxon>
        <taxon>Solanales</taxon>
        <taxon>Solanaceae</taxon>
        <taxon>Solanoideae</taxon>
        <taxon>Solaneae</taxon>
        <taxon>Solanum</taxon>
    </lineage>
</organism>
<protein>
    <submittedName>
        <fullName evidence="2">Uncharacterized protein</fullName>
    </submittedName>
</protein>
<keyword evidence="3" id="KW-1185">Reference proteome</keyword>
<accession>A0A9J5WLZ2</accession>
<evidence type="ECO:0000313" key="3">
    <source>
        <dbReference type="Proteomes" id="UP000824120"/>
    </source>
</evidence>
<gene>
    <name evidence="2" type="ORF">H5410_057073</name>
</gene>
<feature type="compositionally biased region" description="Low complexity" evidence="1">
    <location>
        <begin position="23"/>
        <end position="44"/>
    </location>
</feature>
<evidence type="ECO:0000256" key="1">
    <source>
        <dbReference type="SAM" id="MobiDB-lite"/>
    </source>
</evidence>
<name>A0A9J5WLZ2_SOLCO</name>
<comment type="caution">
    <text evidence="2">The sequence shown here is derived from an EMBL/GenBank/DDBJ whole genome shotgun (WGS) entry which is preliminary data.</text>
</comment>
<reference evidence="2 3" key="1">
    <citation type="submission" date="2020-09" db="EMBL/GenBank/DDBJ databases">
        <title>De no assembly of potato wild relative species, Solanum commersonii.</title>
        <authorList>
            <person name="Cho K."/>
        </authorList>
    </citation>
    <scope>NUCLEOTIDE SEQUENCE [LARGE SCALE GENOMIC DNA]</scope>
    <source>
        <strain evidence="2">LZ3.2</strain>
        <tissue evidence="2">Leaf</tissue>
    </source>
</reference>
<proteinExistence type="predicted"/>
<feature type="region of interest" description="Disordered" evidence="1">
    <location>
        <begin position="19"/>
        <end position="53"/>
    </location>
</feature>
<dbReference type="Proteomes" id="UP000824120">
    <property type="component" value="Chromosome 11"/>
</dbReference>